<sequence>MAVARQDSRPVKARPLPRADAPAAMLRCPGTQLPACCSRGVGVTSTCAHRFRARPLGARPSPGTLAPTPPAILAPPATAVLGVVGANPARDADGGRPCPPGPARRRRGPGEGAGHAAGAAPPAGRAGSVRAPLRDGGATGRRPLRAGGPGRRRSRAIL</sequence>
<accession>A0ACB0FEG0</accession>
<organism evidence="1 2">
    <name type="scientific">Rangifer tarandus platyrhynchus</name>
    <name type="common">Svalbard reindeer</name>
    <dbReference type="NCBI Taxonomy" id="3082113"/>
    <lineage>
        <taxon>Eukaryota</taxon>
        <taxon>Metazoa</taxon>
        <taxon>Chordata</taxon>
        <taxon>Craniata</taxon>
        <taxon>Vertebrata</taxon>
        <taxon>Euteleostomi</taxon>
        <taxon>Mammalia</taxon>
        <taxon>Eutheria</taxon>
        <taxon>Laurasiatheria</taxon>
        <taxon>Artiodactyla</taxon>
        <taxon>Ruminantia</taxon>
        <taxon>Pecora</taxon>
        <taxon>Cervidae</taxon>
        <taxon>Odocoileinae</taxon>
        <taxon>Rangifer</taxon>
    </lineage>
</organism>
<evidence type="ECO:0000313" key="2">
    <source>
        <dbReference type="Proteomes" id="UP001162501"/>
    </source>
</evidence>
<dbReference type="Proteomes" id="UP001162501">
    <property type="component" value="Chromosome 5"/>
</dbReference>
<gene>
    <name evidence="1" type="ORF">MRATA1EN3_LOCUS22297</name>
</gene>
<dbReference type="EMBL" id="OX596089">
    <property type="protein sequence ID" value="CAI9711084.1"/>
    <property type="molecule type" value="Genomic_DNA"/>
</dbReference>
<reference evidence="1" key="1">
    <citation type="submission" date="2023-05" db="EMBL/GenBank/DDBJ databases">
        <authorList>
            <consortium name="ELIXIR-Norway"/>
        </authorList>
    </citation>
    <scope>NUCLEOTIDE SEQUENCE</scope>
</reference>
<name>A0ACB0FEG0_RANTA</name>
<protein>
    <submittedName>
        <fullName evidence="1">Uncharacterized protein</fullName>
    </submittedName>
</protein>
<proteinExistence type="predicted"/>
<evidence type="ECO:0000313" key="1">
    <source>
        <dbReference type="EMBL" id="CAI9711084.1"/>
    </source>
</evidence>